<dbReference type="EMBL" id="QGTQ01000004">
    <property type="protein sequence ID" value="PWW05703.1"/>
    <property type="molecule type" value="Genomic_DNA"/>
</dbReference>
<evidence type="ECO:0000313" key="2">
    <source>
        <dbReference type="EMBL" id="PWW05703.1"/>
    </source>
</evidence>
<evidence type="ECO:0000259" key="1">
    <source>
        <dbReference type="PROSITE" id="PS50943"/>
    </source>
</evidence>
<reference evidence="2 3" key="1">
    <citation type="submission" date="2018-05" db="EMBL/GenBank/DDBJ databases">
        <title>Genomic Encyclopedia of Type Strains, Phase III (KMG-III): the genomes of soil and plant-associated and newly described type strains.</title>
        <authorList>
            <person name="Whitman W."/>
        </authorList>
    </citation>
    <scope>NUCLEOTIDE SEQUENCE [LARGE SCALE GENOMIC DNA]</scope>
    <source>
        <strain evidence="2 3">CECT 5696</strain>
    </source>
</reference>
<proteinExistence type="predicted"/>
<dbReference type="SUPFAM" id="SSF47413">
    <property type="entry name" value="lambda repressor-like DNA-binding domains"/>
    <property type="match status" value="1"/>
</dbReference>
<dbReference type="Gene3D" id="1.10.260.40">
    <property type="entry name" value="lambda repressor-like DNA-binding domains"/>
    <property type="match status" value="1"/>
</dbReference>
<dbReference type="CDD" id="cd00093">
    <property type="entry name" value="HTH_XRE"/>
    <property type="match status" value="1"/>
</dbReference>
<dbReference type="OrthoDB" id="2561450at2"/>
<dbReference type="InterPro" id="IPR035965">
    <property type="entry name" value="PAS-like_dom_sf"/>
</dbReference>
<dbReference type="AlphaFoldDB" id="A0A2V2YWT6"/>
<keyword evidence="3" id="KW-1185">Reference proteome</keyword>
<dbReference type="PROSITE" id="PS50943">
    <property type="entry name" value="HTH_CROC1"/>
    <property type="match status" value="1"/>
</dbReference>
<gene>
    <name evidence="2" type="ORF">DFQ01_104265</name>
</gene>
<dbReference type="Proteomes" id="UP000246635">
    <property type="component" value="Unassembled WGS sequence"/>
</dbReference>
<dbReference type="SMART" id="SM00530">
    <property type="entry name" value="HTH_XRE"/>
    <property type="match status" value="1"/>
</dbReference>
<sequence length="275" mass="31405">MITDANPAFVQLCGYEREKLPHIPFRHLFPRIADLRGAVLPEDFTETIIETGTRAQKPILLDVKPLETNSDGGPYYLLTATDLSAEHWLEQQSKSGKSFYVGIMDTHYIVRKFHVNYAPAVEPADVTLLNHSIFDFLNVAEHEQIKAQMRQCVIDKTQRDLFMHTLRFDELSELALRSTICPIYDGFGEIECFAFSIWEMQESSSSEQSSTKLKIWMAKRDLSASQLSLSTGISLQTISKLRNGKISKPQRLTAELIASELRVDVQEIWPELVRR</sequence>
<protein>
    <submittedName>
        <fullName evidence="2">DNA-binding Xre family transcriptional regulator</fullName>
    </submittedName>
</protein>
<evidence type="ECO:0000313" key="3">
    <source>
        <dbReference type="Proteomes" id="UP000246635"/>
    </source>
</evidence>
<keyword evidence="2" id="KW-0238">DNA-binding</keyword>
<dbReference type="InterPro" id="IPR010982">
    <property type="entry name" value="Lambda_DNA-bd_dom_sf"/>
</dbReference>
<name>A0A2V2YWT6_9BACL</name>
<dbReference type="SUPFAM" id="SSF55785">
    <property type="entry name" value="PYP-like sensor domain (PAS domain)"/>
    <property type="match status" value="1"/>
</dbReference>
<accession>A0A2V2YWT6</accession>
<dbReference type="Pfam" id="PF13443">
    <property type="entry name" value="HTH_26"/>
    <property type="match status" value="1"/>
</dbReference>
<dbReference type="GO" id="GO:0003677">
    <property type="term" value="F:DNA binding"/>
    <property type="evidence" value="ECO:0007669"/>
    <property type="project" value="UniProtKB-KW"/>
</dbReference>
<organism evidence="2 3">
    <name type="scientific">Paenibacillus cellulosilyticus</name>
    <dbReference type="NCBI Taxonomy" id="375489"/>
    <lineage>
        <taxon>Bacteria</taxon>
        <taxon>Bacillati</taxon>
        <taxon>Bacillota</taxon>
        <taxon>Bacilli</taxon>
        <taxon>Bacillales</taxon>
        <taxon>Paenibacillaceae</taxon>
        <taxon>Paenibacillus</taxon>
    </lineage>
</organism>
<dbReference type="InterPro" id="IPR001387">
    <property type="entry name" value="Cro/C1-type_HTH"/>
</dbReference>
<comment type="caution">
    <text evidence="2">The sequence shown here is derived from an EMBL/GenBank/DDBJ whole genome shotgun (WGS) entry which is preliminary data.</text>
</comment>
<feature type="domain" description="HTH cro/C1-type" evidence="1">
    <location>
        <begin position="213"/>
        <end position="268"/>
    </location>
</feature>